<evidence type="ECO:0000313" key="2">
    <source>
        <dbReference type="Proteomes" id="UP000570474"/>
    </source>
</evidence>
<dbReference type="AlphaFoldDB" id="A0A847RRW4"/>
<gene>
    <name evidence="1" type="ORF">HGH92_15365</name>
</gene>
<keyword evidence="2" id="KW-1185">Reference proteome</keyword>
<dbReference type="EMBL" id="JABAIA010000002">
    <property type="protein sequence ID" value="NLR65692.1"/>
    <property type="molecule type" value="Genomic_DNA"/>
</dbReference>
<reference evidence="1 2" key="1">
    <citation type="submission" date="2020-04" db="EMBL/GenBank/DDBJ databases">
        <authorList>
            <person name="Yin C."/>
        </authorList>
    </citation>
    <scope>NUCLEOTIDE SEQUENCE [LARGE SCALE GENOMIC DNA]</scope>
    <source>
        <strain evidence="1 2">Ae27</strain>
    </source>
</reference>
<evidence type="ECO:0000313" key="1">
    <source>
        <dbReference type="EMBL" id="NLR65692.1"/>
    </source>
</evidence>
<name>A0A847RRW4_9BACT</name>
<sequence>MKYLMFVAAVLGCLRLSAQEDVPAEWKTPSKSSEAYAAYRRKLTVPPYGLAKVKALIEKIPYQEDDSSPMSNKDYMALSLREKFTYHMIHAEINAQNCDVRPPIQDEEKKIFGQMADGSEESVWSDRQSKFMISNRDSVMALIRESTDRSKRMGANYKMAIVEINGREMIPYIIEVYNRDKKDRDLLTLLMLLMKNNEYKEFMASQSYRKLYGEKADYQSYIDFNKGNEDLIIKRATDYYNTIRK</sequence>
<dbReference type="Proteomes" id="UP000570474">
    <property type="component" value="Unassembled WGS sequence"/>
</dbReference>
<dbReference type="RefSeq" id="WP_168871687.1">
    <property type="nucleotide sequence ID" value="NZ_JABAIA010000002.1"/>
</dbReference>
<proteinExistence type="predicted"/>
<organism evidence="1 2">
    <name type="scientific">Chitinophaga varians</name>
    <dbReference type="NCBI Taxonomy" id="2202339"/>
    <lineage>
        <taxon>Bacteria</taxon>
        <taxon>Pseudomonadati</taxon>
        <taxon>Bacteroidota</taxon>
        <taxon>Chitinophagia</taxon>
        <taxon>Chitinophagales</taxon>
        <taxon>Chitinophagaceae</taxon>
        <taxon>Chitinophaga</taxon>
    </lineage>
</organism>
<comment type="caution">
    <text evidence="1">The sequence shown here is derived from an EMBL/GenBank/DDBJ whole genome shotgun (WGS) entry which is preliminary data.</text>
</comment>
<protein>
    <submittedName>
        <fullName evidence="1">Uncharacterized protein</fullName>
    </submittedName>
</protein>
<accession>A0A847RRW4</accession>